<dbReference type="GO" id="GO:0031931">
    <property type="term" value="C:TORC1 complex"/>
    <property type="evidence" value="ECO:0007669"/>
    <property type="project" value="UniProtKB-UniRule"/>
</dbReference>
<dbReference type="EnsemblMetazoa" id="AFAF012525-RA">
    <property type="protein sequence ID" value="AFAF012525-PA"/>
    <property type="gene ID" value="AFAF012525"/>
</dbReference>
<dbReference type="GO" id="GO:0032535">
    <property type="term" value="P:regulation of cellular component size"/>
    <property type="evidence" value="ECO:0007669"/>
    <property type="project" value="UniProtKB-ARBA"/>
</dbReference>
<evidence type="ECO:0000256" key="1">
    <source>
        <dbReference type="ARBA" id="ARBA00004496"/>
    </source>
</evidence>
<comment type="function">
    <text evidence="7">Subunit of TORC1 and TORC2, which regulate cell growth and survival in response to nutrient and hormonal signals.</text>
</comment>
<dbReference type="FunFam" id="2.130.10.10:FF:000505">
    <property type="entry name" value="Blast:Protein LST8 homolog"/>
    <property type="match status" value="1"/>
</dbReference>
<dbReference type="PRINTS" id="PR00320">
    <property type="entry name" value="GPROTEINBRPT"/>
</dbReference>
<evidence type="ECO:0000313" key="9">
    <source>
        <dbReference type="Proteomes" id="UP000075886"/>
    </source>
</evidence>
<dbReference type="InterPro" id="IPR036322">
    <property type="entry name" value="WD40_repeat_dom_sf"/>
</dbReference>
<dbReference type="AlphaFoldDB" id="A0A182QLD1"/>
<evidence type="ECO:0000256" key="5">
    <source>
        <dbReference type="ARBA" id="ARBA00022737"/>
    </source>
</evidence>
<dbReference type="GO" id="GO:0005737">
    <property type="term" value="C:cytoplasm"/>
    <property type="evidence" value="ECO:0007669"/>
    <property type="project" value="UniProtKB-SubCell"/>
</dbReference>
<dbReference type="PANTHER" id="PTHR19842">
    <property type="entry name" value="G BETA-LIKE PROTEIN GBL"/>
    <property type="match status" value="1"/>
</dbReference>
<dbReference type="GO" id="GO:0032956">
    <property type="term" value="P:regulation of actin cytoskeleton organization"/>
    <property type="evidence" value="ECO:0007669"/>
    <property type="project" value="TreeGrafter"/>
</dbReference>
<dbReference type="CDD" id="cd00200">
    <property type="entry name" value="WD40"/>
    <property type="match status" value="1"/>
</dbReference>
<evidence type="ECO:0000256" key="7">
    <source>
        <dbReference type="RuleBase" id="RU369068"/>
    </source>
</evidence>
<dbReference type="GO" id="GO:0051897">
    <property type="term" value="P:positive regulation of phosphatidylinositol 3-kinase/protein kinase B signal transduction"/>
    <property type="evidence" value="ECO:0007669"/>
    <property type="project" value="UniProtKB-ARBA"/>
</dbReference>
<keyword evidence="4 6" id="KW-0853">WD repeat</keyword>
<reference evidence="9" key="1">
    <citation type="submission" date="2014-01" db="EMBL/GenBank/DDBJ databases">
        <title>The Genome Sequence of Anopheles farauti FAR1 (V2).</title>
        <authorList>
            <consortium name="The Broad Institute Genomics Platform"/>
            <person name="Neafsey D.E."/>
            <person name="Besansky N."/>
            <person name="Howell P."/>
            <person name="Walton C."/>
            <person name="Young S.K."/>
            <person name="Zeng Q."/>
            <person name="Gargeya S."/>
            <person name="Fitzgerald M."/>
            <person name="Haas B."/>
            <person name="Abouelleil A."/>
            <person name="Allen A.W."/>
            <person name="Alvarado L."/>
            <person name="Arachchi H.M."/>
            <person name="Berlin A.M."/>
            <person name="Chapman S.B."/>
            <person name="Gainer-Dewar J."/>
            <person name="Goldberg J."/>
            <person name="Griggs A."/>
            <person name="Gujja S."/>
            <person name="Hansen M."/>
            <person name="Howarth C."/>
            <person name="Imamovic A."/>
            <person name="Ireland A."/>
            <person name="Larimer J."/>
            <person name="McCowan C."/>
            <person name="Murphy C."/>
            <person name="Pearson M."/>
            <person name="Poon T.W."/>
            <person name="Priest M."/>
            <person name="Roberts A."/>
            <person name="Saif S."/>
            <person name="Shea T."/>
            <person name="Sisk P."/>
            <person name="Sykes S."/>
            <person name="Wortman J."/>
            <person name="Nusbaum C."/>
            <person name="Birren B."/>
        </authorList>
    </citation>
    <scope>NUCLEOTIDE SEQUENCE [LARGE SCALE GENOMIC DNA]</scope>
    <source>
        <strain evidence="9">FAR1</strain>
    </source>
</reference>
<dbReference type="InterPro" id="IPR037588">
    <property type="entry name" value="MLST8"/>
</dbReference>
<accession>A0A182QLD1</accession>
<dbReference type="PANTHER" id="PTHR19842:SF0">
    <property type="entry name" value="TARGET OF RAPAMYCIN COMPLEX SUBUNIT LST8"/>
    <property type="match status" value="1"/>
</dbReference>
<dbReference type="Proteomes" id="UP000075886">
    <property type="component" value="Unassembled WGS sequence"/>
</dbReference>
<evidence type="ECO:0000256" key="2">
    <source>
        <dbReference type="ARBA" id="ARBA00009890"/>
    </source>
</evidence>
<dbReference type="VEuPathDB" id="VectorBase:AFAF012525"/>
<dbReference type="PROSITE" id="PS00678">
    <property type="entry name" value="WD_REPEATS_1"/>
    <property type="match status" value="1"/>
</dbReference>
<proteinExistence type="inferred from homology"/>
<protein>
    <recommendedName>
        <fullName evidence="7">Target of rapamycin complex subunit lst8</fullName>
        <shortName evidence="7">TORC subunit lst8</shortName>
    </recommendedName>
</protein>
<dbReference type="PROSITE" id="PS50082">
    <property type="entry name" value="WD_REPEATS_2"/>
    <property type="match status" value="4"/>
</dbReference>
<reference evidence="8" key="2">
    <citation type="submission" date="2020-05" db="UniProtKB">
        <authorList>
            <consortium name="EnsemblMetazoa"/>
        </authorList>
    </citation>
    <scope>IDENTIFICATION</scope>
    <source>
        <strain evidence="8">FAR1</strain>
    </source>
</reference>
<dbReference type="SMART" id="SM00320">
    <property type="entry name" value="WD40"/>
    <property type="match status" value="7"/>
</dbReference>
<organism evidence="8 9">
    <name type="scientific">Anopheles farauti</name>
    <dbReference type="NCBI Taxonomy" id="69004"/>
    <lineage>
        <taxon>Eukaryota</taxon>
        <taxon>Metazoa</taxon>
        <taxon>Ecdysozoa</taxon>
        <taxon>Arthropoda</taxon>
        <taxon>Hexapoda</taxon>
        <taxon>Insecta</taxon>
        <taxon>Pterygota</taxon>
        <taxon>Neoptera</taxon>
        <taxon>Endopterygota</taxon>
        <taxon>Diptera</taxon>
        <taxon>Nematocera</taxon>
        <taxon>Culicoidea</taxon>
        <taxon>Culicidae</taxon>
        <taxon>Anophelinae</taxon>
        <taxon>Anopheles</taxon>
    </lineage>
</organism>
<keyword evidence="5 7" id="KW-0677">Repeat</keyword>
<evidence type="ECO:0000256" key="3">
    <source>
        <dbReference type="ARBA" id="ARBA00022490"/>
    </source>
</evidence>
<keyword evidence="3 7" id="KW-0963">Cytoplasm</keyword>
<comment type="similarity">
    <text evidence="2 7">Belongs to the WD repeat LST8 family.</text>
</comment>
<comment type="subcellular location">
    <subcellularLocation>
        <location evidence="1 7">Cytoplasm</location>
    </subcellularLocation>
</comment>
<dbReference type="STRING" id="69004.A0A182QLD1"/>
<dbReference type="GO" id="GO:0038203">
    <property type="term" value="P:TORC2 signaling"/>
    <property type="evidence" value="ECO:0007669"/>
    <property type="project" value="UniProtKB-ARBA"/>
</dbReference>
<dbReference type="GO" id="GO:0031932">
    <property type="term" value="C:TORC2 complex"/>
    <property type="evidence" value="ECO:0007669"/>
    <property type="project" value="UniProtKB-UniRule"/>
</dbReference>
<comment type="subunit">
    <text evidence="7">Part of TORC1 complex. Part of the TORC2 complex.</text>
</comment>
<sequence length="416" mass="46798">LGKVFPQASNDAAVCCCVNDYKATTRRLFITCIASFEVCESLFPRACFAQYQAQRFFPAHHQSRPARRRGNEILRWAGISDSVTTMSADLLNEPLLVTGSYDHTIRVWQPYSSLCVRNMQHVDSQVNSLDISPKRNLLAACGYQQIRLYDLNSNYPILNFEGVTKNVTRIGFQEDAKWMFTGGEDGKVRIWDMSSPQPACKRIFDCLSPVNAVCLLPNQVELLIAHQGGGIYLWDVKSDQHDHLLPEVECSILDVAVSPNGAYMAAINNKGNCFIWTLTSWSGPPGQETQLTRSEAKLKIQAHEKYALRCKFSPDSSLLVTCSGDGTARIYNTDTWTLHAELRIPRFWMWDAAFNNDSKYLFTASSDNLARLWRIDTKTVEREYNGHLKAVTALAFRDEPIRSSTDTTGTGLSSTH</sequence>
<evidence type="ECO:0000256" key="4">
    <source>
        <dbReference type="ARBA" id="ARBA00022574"/>
    </source>
</evidence>
<dbReference type="PROSITE" id="PS50294">
    <property type="entry name" value="WD_REPEATS_REGION"/>
    <property type="match status" value="1"/>
</dbReference>
<dbReference type="InterPro" id="IPR020472">
    <property type="entry name" value="WD40_PAC1"/>
</dbReference>
<feature type="repeat" description="WD" evidence="6">
    <location>
        <begin position="160"/>
        <end position="201"/>
    </location>
</feature>
<dbReference type="EMBL" id="AXCN02001399">
    <property type="status" value="NOT_ANNOTATED_CDS"/>
    <property type="molecule type" value="Genomic_DNA"/>
</dbReference>
<dbReference type="Pfam" id="PF00400">
    <property type="entry name" value="WD40"/>
    <property type="match status" value="5"/>
</dbReference>
<dbReference type="Gene3D" id="2.130.10.10">
    <property type="entry name" value="YVTN repeat-like/Quinoprotein amine dehydrogenase"/>
    <property type="match status" value="1"/>
</dbReference>
<evidence type="ECO:0000313" key="8">
    <source>
        <dbReference type="EnsemblMetazoa" id="AFAF012525-PA"/>
    </source>
</evidence>
<keyword evidence="9" id="KW-1185">Reference proteome</keyword>
<dbReference type="InterPro" id="IPR015943">
    <property type="entry name" value="WD40/YVTN_repeat-like_dom_sf"/>
</dbReference>
<name>A0A182QLD1_9DIPT</name>
<dbReference type="InterPro" id="IPR019775">
    <property type="entry name" value="WD40_repeat_CS"/>
</dbReference>
<evidence type="ECO:0000256" key="6">
    <source>
        <dbReference type="PROSITE-ProRule" id="PRU00221"/>
    </source>
</evidence>
<feature type="repeat" description="WD" evidence="6">
    <location>
        <begin position="95"/>
        <end position="109"/>
    </location>
</feature>
<dbReference type="SUPFAM" id="SSF50978">
    <property type="entry name" value="WD40 repeat-like"/>
    <property type="match status" value="1"/>
</dbReference>
<dbReference type="InterPro" id="IPR001680">
    <property type="entry name" value="WD40_rpt"/>
</dbReference>
<feature type="repeat" description="WD" evidence="6">
    <location>
        <begin position="353"/>
        <end position="383"/>
    </location>
</feature>
<feature type="repeat" description="WD" evidence="6">
    <location>
        <begin position="300"/>
        <end position="335"/>
    </location>
</feature>